<keyword evidence="1" id="KW-0812">Transmembrane</keyword>
<keyword evidence="2" id="KW-0732">Signal</keyword>
<dbReference type="Proteomes" id="UP000181909">
    <property type="component" value="Unassembled WGS sequence"/>
</dbReference>
<evidence type="ECO:0000256" key="2">
    <source>
        <dbReference type="SAM" id="SignalP"/>
    </source>
</evidence>
<sequence>MSPTDLASAVVAALASGAASGAGTAAGTAAFTRLAELVRSRLGRSDEGRGALGLWDAEPGSEQAAEAVRARLTVELEGDPGLAEQLRAALQPGPPPVPTHPPAIIQRVHIGGDANRATINVGPLHLKKTTGVVATLAVIGVVLALLVALGLRSVVQLLGDDEGERKVAPLSELATVKSVLPDSDSLPAEFKSQGDPVVTTGEQGCQPECEGLLFTARTTMGRERPQKTAVLYVAAYDSALRAAQGFEQIRRDLTDSSEKALISFPSMGDTSTAYQFTPGKNVLNEDDESIEEAEAGALVGTVVVFVRYTTAVGDLEPSLTALGRMMADRAQQAQNGSSPSATASF</sequence>
<feature type="transmembrane region" description="Helical" evidence="1">
    <location>
        <begin position="132"/>
        <end position="151"/>
    </location>
</feature>
<evidence type="ECO:0000313" key="4">
    <source>
        <dbReference type="Proteomes" id="UP000181909"/>
    </source>
</evidence>
<accession>A0A1K2FD31</accession>
<protein>
    <recommendedName>
        <fullName evidence="5">Serine/threonine protein kinase</fullName>
    </recommendedName>
</protein>
<reference evidence="3 4" key="1">
    <citation type="submission" date="2016-11" db="EMBL/GenBank/DDBJ databases">
        <authorList>
            <person name="Jaros S."/>
            <person name="Januszkiewicz K."/>
            <person name="Wedrychowicz H."/>
        </authorList>
    </citation>
    <scope>NUCLEOTIDE SEQUENCE [LARGE SCALE GENOMIC DNA]</scope>
    <source>
        <strain evidence="3 4">OK807</strain>
    </source>
</reference>
<evidence type="ECO:0008006" key="5">
    <source>
        <dbReference type="Google" id="ProtNLM"/>
    </source>
</evidence>
<keyword evidence="1" id="KW-1133">Transmembrane helix</keyword>
<proteinExistence type="predicted"/>
<gene>
    <name evidence="3" type="ORF">SAMN02787144_10715</name>
</gene>
<feature type="chain" id="PRO_5038793795" description="Serine/threonine protein kinase" evidence="2">
    <location>
        <begin position="22"/>
        <end position="345"/>
    </location>
</feature>
<organism evidence="3 4">
    <name type="scientific">Streptomyces atratus</name>
    <dbReference type="NCBI Taxonomy" id="1893"/>
    <lineage>
        <taxon>Bacteria</taxon>
        <taxon>Bacillati</taxon>
        <taxon>Actinomycetota</taxon>
        <taxon>Actinomycetes</taxon>
        <taxon>Kitasatosporales</taxon>
        <taxon>Streptomycetaceae</taxon>
        <taxon>Streptomyces</taxon>
    </lineage>
</organism>
<keyword evidence="1" id="KW-0472">Membrane</keyword>
<evidence type="ECO:0000313" key="3">
    <source>
        <dbReference type="EMBL" id="SFY45358.1"/>
    </source>
</evidence>
<dbReference type="EMBL" id="FPJO01000071">
    <property type="protein sequence ID" value="SFY45358.1"/>
    <property type="molecule type" value="Genomic_DNA"/>
</dbReference>
<dbReference type="AlphaFoldDB" id="A0A1K2FD31"/>
<name>A0A1K2FD31_STRAR</name>
<dbReference type="RefSeq" id="WP_072489766.1">
    <property type="nucleotide sequence ID" value="NZ_CP108276.1"/>
</dbReference>
<evidence type="ECO:0000256" key="1">
    <source>
        <dbReference type="SAM" id="Phobius"/>
    </source>
</evidence>
<feature type="signal peptide" evidence="2">
    <location>
        <begin position="1"/>
        <end position="21"/>
    </location>
</feature>
<dbReference type="OrthoDB" id="4243960at2"/>